<proteinExistence type="predicted"/>
<dbReference type="EMBL" id="OZ035840">
    <property type="protein sequence ID" value="CAL1589176.1"/>
    <property type="molecule type" value="Genomic_DNA"/>
</dbReference>
<evidence type="ECO:0000256" key="1">
    <source>
        <dbReference type="SAM" id="SignalP"/>
    </source>
</evidence>
<evidence type="ECO:0000313" key="2">
    <source>
        <dbReference type="EMBL" id="CAL1589176.1"/>
    </source>
</evidence>
<organism evidence="2 3">
    <name type="scientific">Knipowitschia caucasica</name>
    <name type="common">Caucasian dwarf goby</name>
    <name type="synonym">Pomatoschistus caucasicus</name>
    <dbReference type="NCBI Taxonomy" id="637954"/>
    <lineage>
        <taxon>Eukaryota</taxon>
        <taxon>Metazoa</taxon>
        <taxon>Chordata</taxon>
        <taxon>Craniata</taxon>
        <taxon>Vertebrata</taxon>
        <taxon>Euteleostomi</taxon>
        <taxon>Actinopterygii</taxon>
        <taxon>Neopterygii</taxon>
        <taxon>Teleostei</taxon>
        <taxon>Neoteleostei</taxon>
        <taxon>Acanthomorphata</taxon>
        <taxon>Gobiaria</taxon>
        <taxon>Gobiiformes</taxon>
        <taxon>Gobioidei</taxon>
        <taxon>Gobiidae</taxon>
        <taxon>Gobiinae</taxon>
        <taxon>Knipowitschia</taxon>
    </lineage>
</organism>
<keyword evidence="1" id="KW-0732">Signal</keyword>
<evidence type="ECO:0000313" key="3">
    <source>
        <dbReference type="Proteomes" id="UP001497482"/>
    </source>
</evidence>
<dbReference type="AlphaFoldDB" id="A0AAV2KJH3"/>
<evidence type="ECO:0008006" key="4">
    <source>
        <dbReference type="Google" id="ProtNLM"/>
    </source>
</evidence>
<protein>
    <recommendedName>
        <fullName evidence="4">Secreted protein</fullName>
    </recommendedName>
</protein>
<gene>
    <name evidence="2" type="ORF">KC01_LOCUS18835</name>
</gene>
<feature type="chain" id="PRO_5043954404" description="Secreted protein" evidence="1">
    <location>
        <begin position="32"/>
        <end position="113"/>
    </location>
</feature>
<keyword evidence="3" id="KW-1185">Reference proteome</keyword>
<feature type="signal peptide" evidence="1">
    <location>
        <begin position="1"/>
        <end position="31"/>
    </location>
</feature>
<dbReference type="Proteomes" id="UP001497482">
    <property type="component" value="Chromosome 18"/>
</dbReference>
<name>A0AAV2KJH3_KNICA</name>
<sequence length="113" mass="11802">MVSAVDSPLLSHVLLSHVLLSHVLLLPLVTCACIRSRVGTSAVSSKAEGARPPHRVSVTERRAVECVARGGVFFASPPAALTHALRPTPDAAVTHTLPCVCAEPCPGAARHDR</sequence>
<reference evidence="2 3" key="1">
    <citation type="submission" date="2024-04" db="EMBL/GenBank/DDBJ databases">
        <authorList>
            <person name="Waldvogel A.-M."/>
            <person name="Schoenle A."/>
        </authorList>
    </citation>
    <scope>NUCLEOTIDE SEQUENCE [LARGE SCALE GENOMIC DNA]</scope>
</reference>
<accession>A0AAV2KJH3</accession>